<organism evidence="1 2">
    <name type="scientific">Streptomyces bambusae</name>
    <dbReference type="NCBI Taxonomy" id="1550616"/>
    <lineage>
        <taxon>Bacteria</taxon>
        <taxon>Bacillati</taxon>
        <taxon>Actinomycetota</taxon>
        <taxon>Actinomycetes</taxon>
        <taxon>Kitasatosporales</taxon>
        <taxon>Streptomycetaceae</taxon>
        <taxon>Streptomyces</taxon>
    </lineage>
</organism>
<evidence type="ECO:0000313" key="2">
    <source>
        <dbReference type="Proteomes" id="UP000812013"/>
    </source>
</evidence>
<reference evidence="1 2" key="1">
    <citation type="submission" date="2019-12" db="EMBL/GenBank/DDBJ databases">
        <title>Genome sequence of Streptomyces bambusae.</title>
        <authorList>
            <person name="Bansal K."/>
            <person name="Choksket S."/>
            <person name="Korpole S."/>
            <person name="Patil P.B."/>
        </authorList>
    </citation>
    <scope>NUCLEOTIDE SEQUENCE [LARGE SCALE GENOMIC DNA]</scope>
    <source>
        <strain evidence="1 2">SK60</strain>
    </source>
</reference>
<sequence length="632" mass="68130">MGVLAIDTYDKPAGREVLQHIGAESAHFAGIARNRLGFGNAVRGPEGLSHAEVSGWLDDFLEHGAERRLLYWTGHGVETRDGFHLACRDSWTDDGFDPSRAVGLTELVDRVLGARHQAHTLVVLDACSSHGHLRQALRRAVSKERAAVAHAYETSTSGFALIGTSGVGEMIREGLWLTWLSRALEKPELEVSDHSRPMHRSHLYLSVPYLVEAIDQEAAADGLETGDERPGFETVRQLPNNFLHNPYFDDEQDDGRGLWDRPAVLADDAPLPWSEEAAFLLQEGGALEREFRGRHVALSRLVRWLDTVSHGIQVVTGPGGSGKTALLGMLALLSVARRGQRLDPQPPPQICPRPGTVHALLSCRDRSLGALADAVWAALGAFPEMPPKPERAYDAERCAQAVADLARQVGALNLVFDGLDEAMPGQAHEIARHLLNRLAELPGVKVVVGTRPRPRRRLAESEAAESLLDVLDGSAPLALGEDEEAERDIAAMARAVLASGGSAYAGDRHRAARREAAQIIAEESGGLFLVARLIAGQLARGTRRPTQSELTALFRRTGSGLETWVRREITHLEEGRPGQVARALAPLALAHGGGLTDLGLLTAMAGALAGGCPLYTSPTPRDPGCYRMPSSA</sequence>
<gene>
    <name evidence="1" type="ORF">GPJ59_32970</name>
</gene>
<evidence type="ECO:0000313" key="1">
    <source>
        <dbReference type="EMBL" id="MBW5486536.1"/>
    </source>
</evidence>
<dbReference type="Gene3D" id="3.40.50.300">
    <property type="entry name" value="P-loop containing nucleotide triphosphate hydrolases"/>
    <property type="match status" value="1"/>
</dbReference>
<protein>
    <recommendedName>
        <fullName evidence="3">NACHT domain-containing protein</fullName>
    </recommendedName>
</protein>
<evidence type="ECO:0008006" key="3">
    <source>
        <dbReference type="Google" id="ProtNLM"/>
    </source>
</evidence>
<accession>A0ABS6ZFK8</accession>
<dbReference type="EMBL" id="WTFF01000419">
    <property type="protein sequence ID" value="MBW5486536.1"/>
    <property type="molecule type" value="Genomic_DNA"/>
</dbReference>
<name>A0ABS6ZFK8_9ACTN</name>
<dbReference type="InterPro" id="IPR027417">
    <property type="entry name" value="P-loop_NTPase"/>
</dbReference>
<proteinExistence type="predicted"/>
<dbReference type="SUPFAM" id="SSF52540">
    <property type="entry name" value="P-loop containing nucleoside triphosphate hydrolases"/>
    <property type="match status" value="1"/>
</dbReference>
<keyword evidence="2" id="KW-1185">Reference proteome</keyword>
<comment type="caution">
    <text evidence="1">The sequence shown here is derived from an EMBL/GenBank/DDBJ whole genome shotgun (WGS) entry which is preliminary data.</text>
</comment>
<dbReference type="RefSeq" id="WP_219671599.1">
    <property type="nucleotide sequence ID" value="NZ_WTFF01000419.1"/>
</dbReference>
<dbReference type="Gene3D" id="3.40.50.1460">
    <property type="match status" value="1"/>
</dbReference>
<dbReference type="Proteomes" id="UP000812013">
    <property type="component" value="Unassembled WGS sequence"/>
</dbReference>